<accession>A0A0N4UNZ0</accession>
<name>A0A0N4UNZ0_DRAME</name>
<proteinExistence type="predicted"/>
<dbReference type="Proteomes" id="UP000038040">
    <property type="component" value="Unplaced"/>
</dbReference>
<dbReference type="AlphaFoldDB" id="A0A0N4UNZ0"/>
<dbReference type="Proteomes" id="UP000274756">
    <property type="component" value="Unassembled WGS sequence"/>
</dbReference>
<sequence length="156" mass="17521">MIPGSLIRNLEHRAYSSTLAIPIVPEARNIEERKARVNVISKIKPLVFLSSNTISGWNGFTDNIVAQDLEIHTNGFVYSAQFHYGTIDENAAETDMDARPHYKTQENANALIQLCNEQYKKKKGQSFGRTQGGDGMRQAMCNYLIDAVWNHLPPSP</sequence>
<reference evidence="4" key="1">
    <citation type="submission" date="2017-02" db="UniProtKB">
        <authorList>
            <consortium name="WormBaseParasite"/>
        </authorList>
    </citation>
    <scope>IDENTIFICATION</scope>
</reference>
<protein>
    <submittedName>
        <fullName evidence="4">COesterase domain-containing protein</fullName>
    </submittedName>
</protein>
<organism evidence="2 4">
    <name type="scientific">Dracunculus medinensis</name>
    <name type="common">Guinea worm</name>
    <dbReference type="NCBI Taxonomy" id="318479"/>
    <lineage>
        <taxon>Eukaryota</taxon>
        <taxon>Metazoa</taxon>
        <taxon>Ecdysozoa</taxon>
        <taxon>Nematoda</taxon>
        <taxon>Chromadorea</taxon>
        <taxon>Rhabditida</taxon>
        <taxon>Spirurina</taxon>
        <taxon>Dracunculoidea</taxon>
        <taxon>Dracunculidae</taxon>
        <taxon>Dracunculus</taxon>
    </lineage>
</organism>
<evidence type="ECO:0000313" key="2">
    <source>
        <dbReference type="Proteomes" id="UP000038040"/>
    </source>
</evidence>
<evidence type="ECO:0000313" key="3">
    <source>
        <dbReference type="Proteomes" id="UP000274756"/>
    </source>
</evidence>
<reference evidence="1 3" key="2">
    <citation type="submission" date="2018-11" db="EMBL/GenBank/DDBJ databases">
        <authorList>
            <consortium name="Pathogen Informatics"/>
        </authorList>
    </citation>
    <scope>NUCLEOTIDE SEQUENCE [LARGE SCALE GENOMIC DNA]</scope>
</reference>
<evidence type="ECO:0000313" key="4">
    <source>
        <dbReference type="WBParaSite" id="DME_0000965401-mRNA-1"/>
    </source>
</evidence>
<dbReference type="WBParaSite" id="DME_0000965401-mRNA-1">
    <property type="protein sequence ID" value="DME_0000965401-mRNA-1"/>
    <property type="gene ID" value="DME_0000965401"/>
</dbReference>
<gene>
    <name evidence="1" type="ORF">DME_LOCUS3304</name>
</gene>
<evidence type="ECO:0000313" key="1">
    <source>
        <dbReference type="EMBL" id="VDN53331.1"/>
    </source>
</evidence>
<keyword evidence="3" id="KW-1185">Reference proteome</keyword>
<dbReference type="EMBL" id="UYYG01000121">
    <property type="protein sequence ID" value="VDN53331.1"/>
    <property type="molecule type" value="Genomic_DNA"/>
</dbReference>